<dbReference type="CDD" id="cd00167">
    <property type="entry name" value="SANT"/>
    <property type="match status" value="2"/>
</dbReference>
<organism evidence="10 11">
    <name type="scientific">Ambrosia artemisiifolia</name>
    <name type="common">Common ragweed</name>
    <dbReference type="NCBI Taxonomy" id="4212"/>
    <lineage>
        <taxon>Eukaryota</taxon>
        <taxon>Viridiplantae</taxon>
        <taxon>Streptophyta</taxon>
        <taxon>Embryophyta</taxon>
        <taxon>Tracheophyta</taxon>
        <taxon>Spermatophyta</taxon>
        <taxon>Magnoliopsida</taxon>
        <taxon>eudicotyledons</taxon>
        <taxon>Gunneridae</taxon>
        <taxon>Pentapetalae</taxon>
        <taxon>asterids</taxon>
        <taxon>campanulids</taxon>
        <taxon>Asterales</taxon>
        <taxon>Asteraceae</taxon>
        <taxon>Asteroideae</taxon>
        <taxon>Heliantheae alliance</taxon>
        <taxon>Heliantheae</taxon>
        <taxon>Ambrosia</taxon>
    </lineage>
</organism>
<keyword evidence="3" id="KW-0805">Transcription regulation</keyword>
<dbReference type="PROSITE" id="PS51294">
    <property type="entry name" value="HTH_MYB"/>
    <property type="match status" value="2"/>
</dbReference>
<dbReference type="Gene3D" id="1.10.10.60">
    <property type="entry name" value="Homeodomain-like"/>
    <property type="match status" value="2"/>
</dbReference>
<dbReference type="InterPro" id="IPR015495">
    <property type="entry name" value="Myb_TF_plants"/>
</dbReference>
<keyword evidence="5" id="KW-0804">Transcription</keyword>
<reference evidence="10" key="1">
    <citation type="submission" date="2022-06" db="EMBL/GenBank/DDBJ databases">
        <title>Uncovering the hologenomic basis of an extraordinary plant invasion.</title>
        <authorList>
            <person name="Bieker V.C."/>
            <person name="Martin M.D."/>
            <person name="Gilbert T."/>
            <person name="Hodgins K."/>
            <person name="Battlay P."/>
            <person name="Petersen B."/>
            <person name="Wilson J."/>
        </authorList>
    </citation>
    <scope>NUCLEOTIDE SEQUENCE</scope>
    <source>
        <strain evidence="10">AA19_3_7</strain>
        <tissue evidence="10">Leaf</tissue>
    </source>
</reference>
<dbReference type="InterPro" id="IPR017930">
    <property type="entry name" value="Myb_dom"/>
</dbReference>
<proteinExistence type="predicted"/>
<comment type="subcellular location">
    <subcellularLocation>
        <location evidence="1">Nucleus</location>
    </subcellularLocation>
</comment>
<protein>
    <submittedName>
        <fullName evidence="10">Uncharacterized protein</fullName>
    </submittedName>
</protein>
<keyword evidence="4" id="KW-0238">DNA-binding</keyword>
<sequence length="272" mass="31631">MGRAPCCEKIGLKKGPWSDEEDQILISYIQQHGHPNWRALPKRAGLLRCGKSCRLRWTNYLRPDIKRGNFTKEEEDTIIQLHEMLGNRWSLIAMKLPGRTDNEIKNVWHTHLKKRLESHQTTIHDSKRRHTKSKSASKAPHVEEPDVSQCLVQPKHKSFNEERFILNQQSSRESSSITEEETTDSFGVAKHEEIDHDMFLDDSFWSETLSYKGDDVMESDSITNIVEHPTNSLTLMENTNTRDPNIGCDTYGMDIWNDIFTRIEELPELPEF</sequence>
<evidence type="ECO:0000313" key="11">
    <source>
        <dbReference type="Proteomes" id="UP001206925"/>
    </source>
</evidence>
<dbReference type="EMBL" id="JAMZMK010010385">
    <property type="protein sequence ID" value="KAI7731800.1"/>
    <property type="molecule type" value="Genomic_DNA"/>
</dbReference>
<feature type="compositionally biased region" description="Basic residues" evidence="7">
    <location>
        <begin position="126"/>
        <end position="135"/>
    </location>
</feature>
<feature type="domain" description="Myb-like" evidence="8">
    <location>
        <begin position="9"/>
        <end position="61"/>
    </location>
</feature>
<feature type="region of interest" description="Disordered" evidence="7">
    <location>
        <begin position="118"/>
        <end position="146"/>
    </location>
</feature>
<evidence type="ECO:0000256" key="1">
    <source>
        <dbReference type="ARBA" id="ARBA00004123"/>
    </source>
</evidence>
<gene>
    <name evidence="10" type="ORF">M8C21_005750</name>
</gene>
<evidence type="ECO:0000259" key="8">
    <source>
        <dbReference type="PROSITE" id="PS50090"/>
    </source>
</evidence>
<feature type="domain" description="Myb-like" evidence="8">
    <location>
        <begin position="62"/>
        <end position="112"/>
    </location>
</feature>
<keyword evidence="6" id="KW-0539">Nucleus</keyword>
<keyword evidence="11" id="KW-1185">Reference proteome</keyword>
<feature type="domain" description="HTH myb-type" evidence="9">
    <location>
        <begin position="9"/>
        <end position="61"/>
    </location>
</feature>
<comment type="caution">
    <text evidence="10">The sequence shown here is derived from an EMBL/GenBank/DDBJ whole genome shotgun (WGS) entry which is preliminary data.</text>
</comment>
<dbReference type="FunFam" id="1.10.10.60:FF:000316">
    <property type="entry name" value="Transcription factor MYB15"/>
    <property type="match status" value="1"/>
</dbReference>
<dbReference type="InterPro" id="IPR009057">
    <property type="entry name" value="Homeodomain-like_sf"/>
</dbReference>
<dbReference type="SMART" id="SM00717">
    <property type="entry name" value="SANT"/>
    <property type="match status" value="2"/>
</dbReference>
<dbReference type="PANTHER" id="PTHR10641">
    <property type="entry name" value="MYB FAMILY TRANSCRIPTION FACTOR"/>
    <property type="match status" value="1"/>
</dbReference>
<evidence type="ECO:0000256" key="4">
    <source>
        <dbReference type="ARBA" id="ARBA00023125"/>
    </source>
</evidence>
<keyword evidence="2" id="KW-0677">Repeat</keyword>
<dbReference type="Pfam" id="PF00249">
    <property type="entry name" value="Myb_DNA-binding"/>
    <property type="match status" value="2"/>
</dbReference>
<evidence type="ECO:0000256" key="5">
    <source>
        <dbReference type="ARBA" id="ARBA00023163"/>
    </source>
</evidence>
<dbReference type="GO" id="GO:0005634">
    <property type="term" value="C:nucleus"/>
    <property type="evidence" value="ECO:0007669"/>
    <property type="project" value="UniProtKB-SubCell"/>
</dbReference>
<feature type="domain" description="HTH myb-type" evidence="9">
    <location>
        <begin position="62"/>
        <end position="116"/>
    </location>
</feature>
<accession>A0AAD5G7D3</accession>
<evidence type="ECO:0000313" key="10">
    <source>
        <dbReference type="EMBL" id="KAI7731800.1"/>
    </source>
</evidence>
<dbReference type="PROSITE" id="PS50090">
    <property type="entry name" value="MYB_LIKE"/>
    <property type="match status" value="2"/>
</dbReference>
<evidence type="ECO:0000256" key="3">
    <source>
        <dbReference type="ARBA" id="ARBA00023015"/>
    </source>
</evidence>
<evidence type="ECO:0000259" key="9">
    <source>
        <dbReference type="PROSITE" id="PS51294"/>
    </source>
</evidence>
<dbReference type="AlphaFoldDB" id="A0AAD5G7D3"/>
<dbReference type="SUPFAM" id="SSF46689">
    <property type="entry name" value="Homeodomain-like"/>
    <property type="match status" value="1"/>
</dbReference>
<name>A0AAD5G7D3_AMBAR</name>
<evidence type="ECO:0000256" key="7">
    <source>
        <dbReference type="SAM" id="MobiDB-lite"/>
    </source>
</evidence>
<dbReference type="GO" id="GO:0003677">
    <property type="term" value="F:DNA binding"/>
    <property type="evidence" value="ECO:0007669"/>
    <property type="project" value="UniProtKB-KW"/>
</dbReference>
<evidence type="ECO:0000256" key="6">
    <source>
        <dbReference type="ARBA" id="ARBA00023242"/>
    </source>
</evidence>
<evidence type="ECO:0000256" key="2">
    <source>
        <dbReference type="ARBA" id="ARBA00022737"/>
    </source>
</evidence>
<dbReference type="Proteomes" id="UP001206925">
    <property type="component" value="Unassembled WGS sequence"/>
</dbReference>
<dbReference type="PANTHER" id="PTHR10641:SF1346">
    <property type="entry name" value="TRANSCRIPTION FACTOR MYB14"/>
    <property type="match status" value="1"/>
</dbReference>
<dbReference type="InterPro" id="IPR001005">
    <property type="entry name" value="SANT/Myb"/>
</dbReference>
<dbReference type="FunFam" id="1.10.10.60:FF:000001">
    <property type="entry name" value="MYB-related transcription factor"/>
    <property type="match status" value="1"/>
</dbReference>